<dbReference type="OrthoDB" id="8290121at2"/>
<comment type="caution">
    <text evidence="1">The sequence shown here is derived from an EMBL/GenBank/DDBJ whole genome shotgun (WGS) entry which is preliminary data.</text>
</comment>
<name>A0A562PX64_9PSED</name>
<dbReference type="EMBL" id="VLKY01000019">
    <property type="protein sequence ID" value="TWI48999.1"/>
    <property type="molecule type" value="Genomic_DNA"/>
</dbReference>
<reference evidence="1 2" key="1">
    <citation type="journal article" date="2015" name="Stand. Genomic Sci.">
        <title>Genomic Encyclopedia of Bacterial and Archaeal Type Strains, Phase III: the genomes of soil and plant-associated and newly described type strains.</title>
        <authorList>
            <person name="Whitman W.B."/>
            <person name="Woyke T."/>
            <person name="Klenk H.P."/>
            <person name="Zhou Y."/>
            <person name="Lilburn T.G."/>
            <person name="Beck B.J."/>
            <person name="De Vos P."/>
            <person name="Vandamme P."/>
            <person name="Eisen J.A."/>
            <person name="Garrity G."/>
            <person name="Hugenholtz P."/>
            <person name="Kyrpides N.C."/>
        </authorList>
    </citation>
    <scope>NUCLEOTIDE SEQUENCE [LARGE SCALE GENOMIC DNA]</scope>
    <source>
        <strain evidence="1 2">CGMCC 1.6858</strain>
    </source>
</reference>
<dbReference type="RefSeq" id="WP_145145340.1">
    <property type="nucleotide sequence ID" value="NZ_VLKY01000019.1"/>
</dbReference>
<protein>
    <submittedName>
        <fullName evidence="1">Uncharacterized protein</fullName>
    </submittedName>
</protein>
<accession>A0A562PX64</accession>
<sequence>MNLYHYTSVTLAGSIFNTSLWLGQYLAQNTKKYGHCVWLTTHPEPKGHGLLTGEKLSIDDVQFLQEIGAPAKNLTTHNKTQVRITINSEKLDSWSSENLKVSGLIKYSKFSKQLGESAIWRKTYGLSCVYKLEALSDDELRRYMKQAKTMEDTWYLYFGSIPPELFEEVSFQTSAGFVAYDFETHGRKAYESCGLHVIEKPLLAQFHELCPPLNKFDIPYAAVFCANHESQPSVSFQGRGATWDIDMKEFHVKSRLGELPSNIDLIVDWTRRNQDELMSLWPAAVASYNRYYPDKPASL</sequence>
<keyword evidence="2" id="KW-1185">Reference proteome</keyword>
<proteinExistence type="predicted"/>
<organism evidence="1 2">
    <name type="scientific">Pseudomonas duriflava</name>
    <dbReference type="NCBI Taxonomy" id="459528"/>
    <lineage>
        <taxon>Bacteria</taxon>
        <taxon>Pseudomonadati</taxon>
        <taxon>Pseudomonadota</taxon>
        <taxon>Gammaproteobacteria</taxon>
        <taxon>Pseudomonadales</taxon>
        <taxon>Pseudomonadaceae</taxon>
        <taxon>Pseudomonas</taxon>
    </lineage>
</organism>
<dbReference type="AlphaFoldDB" id="A0A562PX64"/>
<dbReference type="Proteomes" id="UP000316905">
    <property type="component" value="Unassembled WGS sequence"/>
</dbReference>
<gene>
    <name evidence="1" type="ORF">IQ22_04133</name>
</gene>
<evidence type="ECO:0000313" key="1">
    <source>
        <dbReference type="EMBL" id="TWI48999.1"/>
    </source>
</evidence>
<evidence type="ECO:0000313" key="2">
    <source>
        <dbReference type="Proteomes" id="UP000316905"/>
    </source>
</evidence>